<dbReference type="PROSITE" id="PS51192">
    <property type="entry name" value="HELICASE_ATP_BIND_1"/>
    <property type="match status" value="1"/>
</dbReference>
<dbReference type="InterPro" id="IPR001650">
    <property type="entry name" value="Helicase_C-like"/>
</dbReference>
<dbReference type="AlphaFoldDB" id="A0A0G0DE44"/>
<dbReference type="InterPro" id="IPR044742">
    <property type="entry name" value="DEAD/DEAH_RhlB"/>
</dbReference>
<organism evidence="9 10">
    <name type="scientific">candidate division WS6 bacterium GW2011_GWC1_36_11</name>
    <dbReference type="NCBI Taxonomy" id="1619090"/>
    <lineage>
        <taxon>Bacteria</taxon>
        <taxon>Candidatus Dojkabacteria</taxon>
    </lineage>
</organism>
<keyword evidence="2" id="KW-0378">Hydrolase</keyword>
<gene>
    <name evidence="9" type="ORF">UR96_C0010G0027</name>
</gene>
<dbReference type="SMART" id="SM00487">
    <property type="entry name" value="DEXDc"/>
    <property type="match status" value="1"/>
</dbReference>
<feature type="domain" description="Helicase ATP-binding" evidence="7">
    <location>
        <begin position="90"/>
        <end position="259"/>
    </location>
</feature>
<dbReference type="InterPro" id="IPR050079">
    <property type="entry name" value="DEAD_box_RNA_helicase"/>
</dbReference>
<evidence type="ECO:0000256" key="5">
    <source>
        <dbReference type="ARBA" id="ARBA00038437"/>
    </source>
</evidence>
<dbReference type="Pfam" id="PF00270">
    <property type="entry name" value="DEAD"/>
    <property type="match status" value="1"/>
</dbReference>
<dbReference type="Pfam" id="PF00271">
    <property type="entry name" value="Helicase_C"/>
    <property type="match status" value="1"/>
</dbReference>
<proteinExistence type="inferred from homology"/>
<evidence type="ECO:0000256" key="6">
    <source>
        <dbReference type="SAM" id="MobiDB-lite"/>
    </source>
</evidence>
<dbReference type="GO" id="GO:0005524">
    <property type="term" value="F:ATP binding"/>
    <property type="evidence" value="ECO:0007669"/>
    <property type="project" value="UniProtKB-KW"/>
</dbReference>
<reference evidence="9 10" key="1">
    <citation type="journal article" date="2015" name="Nature">
        <title>rRNA introns, odd ribosomes, and small enigmatic genomes across a large radiation of phyla.</title>
        <authorList>
            <person name="Brown C.T."/>
            <person name="Hug L.A."/>
            <person name="Thomas B.C."/>
            <person name="Sharon I."/>
            <person name="Castelle C.J."/>
            <person name="Singh A."/>
            <person name="Wilkins M.J."/>
            <person name="Williams K.H."/>
            <person name="Banfield J.F."/>
        </authorList>
    </citation>
    <scope>NUCLEOTIDE SEQUENCE [LARGE SCALE GENOMIC DNA]</scope>
</reference>
<dbReference type="GO" id="GO:0003676">
    <property type="term" value="F:nucleic acid binding"/>
    <property type="evidence" value="ECO:0007669"/>
    <property type="project" value="InterPro"/>
</dbReference>
<comment type="similarity">
    <text evidence="5">Belongs to the DEAD box helicase family.</text>
</comment>
<keyword evidence="4" id="KW-0067">ATP-binding</keyword>
<dbReference type="PROSITE" id="PS51194">
    <property type="entry name" value="HELICASE_CTER"/>
    <property type="match status" value="1"/>
</dbReference>
<feature type="region of interest" description="Disordered" evidence="6">
    <location>
        <begin position="13"/>
        <end position="35"/>
    </location>
</feature>
<dbReference type="InterPro" id="IPR014001">
    <property type="entry name" value="Helicase_ATP-bd"/>
</dbReference>
<evidence type="ECO:0000259" key="7">
    <source>
        <dbReference type="PROSITE" id="PS51192"/>
    </source>
</evidence>
<name>A0A0G0DE44_9BACT</name>
<dbReference type="PATRIC" id="fig|1619090.3.peg.292"/>
<evidence type="ECO:0000256" key="3">
    <source>
        <dbReference type="ARBA" id="ARBA00022806"/>
    </source>
</evidence>
<comment type="caution">
    <text evidence="9">The sequence shown here is derived from an EMBL/GenBank/DDBJ whole genome shotgun (WGS) entry which is preliminary data.</text>
</comment>
<accession>A0A0G0DE44</accession>
<dbReference type="Proteomes" id="UP000034140">
    <property type="component" value="Unassembled WGS sequence"/>
</dbReference>
<evidence type="ECO:0000256" key="1">
    <source>
        <dbReference type="ARBA" id="ARBA00022741"/>
    </source>
</evidence>
<dbReference type="Gene3D" id="3.40.50.300">
    <property type="entry name" value="P-loop containing nucleotide triphosphate hydrolases"/>
    <property type="match status" value="2"/>
</dbReference>
<dbReference type="SMART" id="SM00490">
    <property type="entry name" value="HELICc"/>
    <property type="match status" value="1"/>
</dbReference>
<dbReference type="PANTHER" id="PTHR47959">
    <property type="entry name" value="ATP-DEPENDENT RNA HELICASE RHLE-RELATED"/>
    <property type="match status" value="1"/>
</dbReference>
<feature type="domain" description="Helicase C-terminal" evidence="8">
    <location>
        <begin position="269"/>
        <end position="402"/>
    </location>
</feature>
<sequence length="402" mass="45646">MLITVMENRYKSYGHSRPSRFSPRRSYGRNTRKSSGISTNQYIAKAIETETSNIYVTDALFNDFNLDPILQKNVLSKRYTIPTKIQNEAIPAILAGKDILGIASTGSGKTAAFLLPMINKFINDGTQTCLIVVPTRELGSQIQDEFRELAKGTNLKSVLIIGGKSIRDQMYILDKRPHFIIATPGRLKDIFDRRGVNLGEVNNVILDEVDRMLDMGFIDDIRYIIDKLDPNRQSLFFSATMSFKAEAIANSLLKNPVKVEIESQSPQHNVDQDVIRVDGSKRKEEVLLDLLSKEEFKRVLIFTRTKRNADKLSDYLYDQKLNVDALHGDKRQSQRTRIIDGFKRGDFNVLIATDVASRGLDVSNITHVINYDEPECYEDYIHRIGRTGRAGKKGFALTFIDR</sequence>
<dbReference type="GO" id="GO:0016787">
    <property type="term" value="F:hydrolase activity"/>
    <property type="evidence" value="ECO:0007669"/>
    <property type="project" value="UniProtKB-KW"/>
</dbReference>
<dbReference type="PANTHER" id="PTHR47959:SF13">
    <property type="entry name" value="ATP-DEPENDENT RNA HELICASE RHLE"/>
    <property type="match status" value="1"/>
</dbReference>
<dbReference type="GO" id="GO:0003724">
    <property type="term" value="F:RNA helicase activity"/>
    <property type="evidence" value="ECO:0007669"/>
    <property type="project" value="TreeGrafter"/>
</dbReference>
<dbReference type="SUPFAM" id="SSF52540">
    <property type="entry name" value="P-loop containing nucleoside triphosphate hydrolases"/>
    <property type="match status" value="1"/>
</dbReference>
<dbReference type="CDD" id="cd18787">
    <property type="entry name" value="SF2_C_DEAD"/>
    <property type="match status" value="1"/>
</dbReference>
<dbReference type="InterPro" id="IPR011545">
    <property type="entry name" value="DEAD/DEAH_box_helicase_dom"/>
</dbReference>
<evidence type="ECO:0000313" key="10">
    <source>
        <dbReference type="Proteomes" id="UP000034140"/>
    </source>
</evidence>
<dbReference type="InterPro" id="IPR027417">
    <property type="entry name" value="P-loop_NTPase"/>
</dbReference>
<evidence type="ECO:0000256" key="2">
    <source>
        <dbReference type="ARBA" id="ARBA00022801"/>
    </source>
</evidence>
<feature type="compositionally biased region" description="Basic residues" evidence="6">
    <location>
        <begin position="13"/>
        <end position="32"/>
    </location>
</feature>
<evidence type="ECO:0000256" key="4">
    <source>
        <dbReference type="ARBA" id="ARBA00022840"/>
    </source>
</evidence>
<keyword evidence="1" id="KW-0547">Nucleotide-binding</keyword>
<keyword evidence="3 9" id="KW-0347">Helicase</keyword>
<protein>
    <submittedName>
        <fullName evidence="9">ATP-dependent RNA helicase RhlE</fullName>
    </submittedName>
</protein>
<evidence type="ECO:0000259" key="8">
    <source>
        <dbReference type="PROSITE" id="PS51194"/>
    </source>
</evidence>
<dbReference type="CDD" id="cd00268">
    <property type="entry name" value="DEADc"/>
    <property type="match status" value="1"/>
</dbReference>
<dbReference type="GO" id="GO:0005829">
    <property type="term" value="C:cytosol"/>
    <property type="evidence" value="ECO:0007669"/>
    <property type="project" value="TreeGrafter"/>
</dbReference>
<evidence type="ECO:0000313" key="9">
    <source>
        <dbReference type="EMBL" id="KKP92559.1"/>
    </source>
</evidence>
<dbReference type="EMBL" id="LBRE01000010">
    <property type="protein sequence ID" value="KKP92559.1"/>
    <property type="molecule type" value="Genomic_DNA"/>
</dbReference>